<dbReference type="EMBL" id="HBFC01003510">
    <property type="protein sequence ID" value="CAD8699190.1"/>
    <property type="molecule type" value="Transcribed_RNA"/>
</dbReference>
<dbReference type="AlphaFoldDB" id="A0A7S0S8U9"/>
<feature type="region of interest" description="Disordered" evidence="1">
    <location>
        <begin position="1"/>
        <end position="20"/>
    </location>
</feature>
<feature type="compositionally biased region" description="Basic and acidic residues" evidence="1">
    <location>
        <begin position="433"/>
        <end position="448"/>
    </location>
</feature>
<reference evidence="2" key="1">
    <citation type="submission" date="2021-01" db="EMBL/GenBank/DDBJ databases">
        <authorList>
            <person name="Corre E."/>
            <person name="Pelletier E."/>
            <person name="Niang G."/>
            <person name="Scheremetjew M."/>
            <person name="Finn R."/>
            <person name="Kale V."/>
            <person name="Holt S."/>
            <person name="Cochrane G."/>
            <person name="Meng A."/>
            <person name="Brown T."/>
            <person name="Cohen L."/>
        </authorList>
    </citation>
    <scope>NUCLEOTIDE SEQUENCE</scope>
    <source>
        <strain evidence="2">SL-175</strain>
    </source>
</reference>
<gene>
    <name evidence="2" type="ORF">MANT1106_LOCUS1871</name>
</gene>
<accession>A0A7S0S8U9</accession>
<protein>
    <submittedName>
        <fullName evidence="2">Uncharacterized protein</fullName>
    </submittedName>
</protein>
<organism evidence="2">
    <name type="scientific">Mantoniella antarctica</name>
    <dbReference type="NCBI Taxonomy" id="81844"/>
    <lineage>
        <taxon>Eukaryota</taxon>
        <taxon>Viridiplantae</taxon>
        <taxon>Chlorophyta</taxon>
        <taxon>Mamiellophyceae</taxon>
        <taxon>Mamiellales</taxon>
        <taxon>Mamiellaceae</taxon>
        <taxon>Mantoniella</taxon>
    </lineage>
</organism>
<name>A0A7S0S8U9_9CHLO</name>
<sequence>MEEQSLLQESRPPTDDDAREPVLGVRGAIFGLVVCACVGIAAAAGSVTRATHATTGKTLGAAPSAPSGSEPADLRPFIVDVPDVSPSFRHQAFAYRCEATYPLRDKLLAVDINGTQSDFDILRLTSGDDTYRSCYAAHFSSSALVAQPVREADWARHRGLMLGIFRAPAARIAAGFVHNFASCPTMRREYGPRCDPTARAFSAGDCAAARAPSPANVRRYFACVRGCAVNVLNGIHCGGASPTCVSASASLIDTVPAVCDNHVPTAGEVAAAVAHVTDGDFAVVGLAEQYGESVRRLQAVLSRVHVVSAVGGAAAIRTDPIYQAHLERAAAAAASLGGPVATTGGGAADSKGLPRIEVKEELAPLVPHGLGIDAVREAERVVAGMLREYRLFDLEDAALYAAASAAFDAVSVTTRAASLSEAVVVAEGSTPAGEEREGPATAEAKTKEGSPVSAYDGISAEEDEREQKSRTAAVAFSTLLLRQT</sequence>
<proteinExistence type="predicted"/>
<evidence type="ECO:0000313" key="2">
    <source>
        <dbReference type="EMBL" id="CAD8699190.1"/>
    </source>
</evidence>
<feature type="region of interest" description="Disordered" evidence="1">
    <location>
        <begin position="427"/>
        <end position="469"/>
    </location>
</feature>
<evidence type="ECO:0000256" key="1">
    <source>
        <dbReference type="SAM" id="MobiDB-lite"/>
    </source>
</evidence>